<accession>A0A8E2AP13</accession>
<dbReference type="Proteomes" id="UP000250043">
    <property type="component" value="Unassembled WGS sequence"/>
</dbReference>
<organism evidence="1 2">
    <name type="scientific">Obba rivulosa</name>
    <dbReference type="NCBI Taxonomy" id="1052685"/>
    <lineage>
        <taxon>Eukaryota</taxon>
        <taxon>Fungi</taxon>
        <taxon>Dikarya</taxon>
        <taxon>Basidiomycota</taxon>
        <taxon>Agaricomycotina</taxon>
        <taxon>Agaricomycetes</taxon>
        <taxon>Polyporales</taxon>
        <taxon>Gelatoporiaceae</taxon>
        <taxon>Obba</taxon>
    </lineage>
</organism>
<evidence type="ECO:0000313" key="1">
    <source>
        <dbReference type="EMBL" id="OCH88261.1"/>
    </source>
</evidence>
<name>A0A8E2AP13_9APHY</name>
<dbReference type="EMBL" id="KV722457">
    <property type="protein sequence ID" value="OCH88261.1"/>
    <property type="molecule type" value="Genomic_DNA"/>
</dbReference>
<keyword evidence="2" id="KW-1185">Reference proteome</keyword>
<gene>
    <name evidence="1" type="ORF">OBBRIDRAFT_795394</name>
</gene>
<evidence type="ECO:0000313" key="2">
    <source>
        <dbReference type="Proteomes" id="UP000250043"/>
    </source>
</evidence>
<dbReference type="Gene3D" id="3.80.10.10">
    <property type="entry name" value="Ribonuclease Inhibitor"/>
    <property type="match status" value="1"/>
</dbReference>
<dbReference type="SUPFAM" id="SSF52047">
    <property type="entry name" value="RNI-like"/>
    <property type="match status" value="1"/>
</dbReference>
<sequence length="225" mass="25220">MSLTHVVQILSHARLLEELDLAACESLFDSIPEFGRSIFSSTHLKTFTIHGGGLGSDICEMVARRQSSFTHLDVRFSTRNPPPDVTEMLAPSKDELEVLKLSFATLKGTSTHYHCVHKLEIQFSVVSCDITKLVHMFPNLLELYMAPYTDLGPYDSRAETRNRNKQAQGHHRWPKLSFCNGDPYSIYVAGLICNIDHLSIATSLPLASTLRSGWLTWSGMPRCVI</sequence>
<proteinExistence type="predicted"/>
<reference evidence="1 2" key="1">
    <citation type="submission" date="2016-07" db="EMBL/GenBank/DDBJ databases">
        <title>Draft genome of the white-rot fungus Obba rivulosa 3A-2.</title>
        <authorList>
            <consortium name="DOE Joint Genome Institute"/>
            <person name="Miettinen O."/>
            <person name="Riley R."/>
            <person name="Acob R."/>
            <person name="Barry K."/>
            <person name="Cullen D."/>
            <person name="De Vries R."/>
            <person name="Hainaut M."/>
            <person name="Hatakka A."/>
            <person name="Henrissat B."/>
            <person name="Hilden K."/>
            <person name="Kuo R."/>
            <person name="Labutti K."/>
            <person name="Lipzen A."/>
            <person name="Makela M.R."/>
            <person name="Sandor L."/>
            <person name="Spatafora J.W."/>
            <person name="Grigoriev I.V."/>
            <person name="Hibbett D.S."/>
        </authorList>
    </citation>
    <scope>NUCLEOTIDE SEQUENCE [LARGE SCALE GENOMIC DNA]</scope>
    <source>
        <strain evidence="1 2">3A-2</strain>
    </source>
</reference>
<dbReference type="AlphaFoldDB" id="A0A8E2AP13"/>
<protein>
    <submittedName>
        <fullName evidence="1">Uncharacterized protein</fullName>
    </submittedName>
</protein>
<dbReference type="InterPro" id="IPR032675">
    <property type="entry name" value="LRR_dom_sf"/>
</dbReference>